<dbReference type="FunFam" id="2.30.42.10:FF:000063">
    <property type="entry name" value="Peptidase, S41 family"/>
    <property type="match status" value="1"/>
</dbReference>
<dbReference type="EMBL" id="MHOH01000005">
    <property type="protein sequence ID" value="OGZ61164.1"/>
    <property type="molecule type" value="Genomic_DNA"/>
</dbReference>
<feature type="domain" description="PDZ" evidence="6">
    <location>
        <begin position="106"/>
        <end position="174"/>
    </location>
</feature>
<dbReference type="SMART" id="SM00228">
    <property type="entry name" value="PDZ"/>
    <property type="match status" value="1"/>
</dbReference>
<dbReference type="GO" id="GO:0006508">
    <property type="term" value="P:proteolysis"/>
    <property type="evidence" value="ECO:0007669"/>
    <property type="project" value="UniProtKB-KW"/>
</dbReference>
<dbReference type="GO" id="GO:0007165">
    <property type="term" value="P:signal transduction"/>
    <property type="evidence" value="ECO:0007669"/>
    <property type="project" value="TreeGrafter"/>
</dbReference>
<dbReference type="InterPro" id="IPR001478">
    <property type="entry name" value="PDZ"/>
</dbReference>
<dbReference type="GO" id="GO:0008236">
    <property type="term" value="F:serine-type peptidase activity"/>
    <property type="evidence" value="ECO:0007669"/>
    <property type="project" value="UniProtKB-KW"/>
</dbReference>
<organism evidence="7 8">
    <name type="scientific">Candidatus Spechtbacteria bacterium RIFCSPLOWO2_01_FULL_43_12</name>
    <dbReference type="NCBI Taxonomy" id="1802162"/>
    <lineage>
        <taxon>Bacteria</taxon>
        <taxon>Candidatus Spechtiibacteriota</taxon>
    </lineage>
</organism>
<evidence type="ECO:0000256" key="1">
    <source>
        <dbReference type="ARBA" id="ARBA00009179"/>
    </source>
</evidence>
<comment type="caution">
    <text evidence="7">The sequence shown here is derived from an EMBL/GenBank/DDBJ whole genome shotgun (WGS) entry which is preliminary data.</text>
</comment>
<dbReference type="InterPro" id="IPR004447">
    <property type="entry name" value="Peptidase_S41A"/>
</dbReference>
<dbReference type="InterPro" id="IPR055210">
    <property type="entry name" value="CtpA/B_N"/>
</dbReference>
<keyword evidence="2 5" id="KW-0645">Protease</keyword>
<dbReference type="PROSITE" id="PS50106">
    <property type="entry name" value="PDZ"/>
    <property type="match status" value="1"/>
</dbReference>
<protein>
    <recommendedName>
        <fullName evidence="6">PDZ domain-containing protein</fullName>
    </recommendedName>
</protein>
<dbReference type="AlphaFoldDB" id="A0A1G2HFB4"/>
<evidence type="ECO:0000256" key="5">
    <source>
        <dbReference type="RuleBase" id="RU004404"/>
    </source>
</evidence>
<keyword evidence="3 5" id="KW-0378">Hydrolase</keyword>
<evidence type="ECO:0000313" key="8">
    <source>
        <dbReference type="Proteomes" id="UP000178835"/>
    </source>
</evidence>
<evidence type="ECO:0000256" key="2">
    <source>
        <dbReference type="ARBA" id="ARBA00022670"/>
    </source>
</evidence>
<dbReference type="InterPro" id="IPR005151">
    <property type="entry name" value="Tail-specific_protease"/>
</dbReference>
<dbReference type="Pfam" id="PF22694">
    <property type="entry name" value="CtpB_N-like"/>
    <property type="match status" value="1"/>
</dbReference>
<evidence type="ECO:0000256" key="3">
    <source>
        <dbReference type="ARBA" id="ARBA00022801"/>
    </source>
</evidence>
<dbReference type="InterPro" id="IPR029045">
    <property type="entry name" value="ClpP/crotonase-like_dom_sf"/>
</dbReference>
<reference evidence="7 8" key="1">
    <citation type="journal article" date="2016" name="Nat. Commun.">
        <title>Thousands of microbial genomes shed light on interconnected biogeochemical processes in an aquifer system.</title>
        <authorList>
            <person name="Anantharaman K."/>
            <person name="Brown C.T."/>
            <person name="Hug L.A."/>
            <person name="Sharon I."/>
            <person name="Castelle C.J."/>
            <person name="Probst A.J."/>
            <person name="Thomas B.C."/>
            <person name="Singh A."/>
            <person name="Wilkins M.J."/>
            <person name="Karaoz U."/>
            <person name="Brodie E.L."/>
            <person name="Williams K.H."/>
            <person name="Hubbard S.S."/>
            <person name="Banfield J.F."/>
        </authorList>
    </citation>
    <scope>NUCLEOTIDE SEQUENCE [LARGE SCALE GENOMIC DNA]</scope>
</reference>
<name>A0A1G2HFB4_9BACT</name>
<proteinExistence type="inferred from homology"/>
<dbReference type="SMART" id="SM00245">
    <property type="entry name" value="TSPc"/>
    <property type="match status" value="1"/>
</dbReference>
<dbReference type="Pfam" id="PF00595">
    <property type="entry name" value="PDZ"/>
    <property type="match status" value="1"/>
</dbReference>
<dbReference type="GO" id="GO:0030288">
    <property type="term" value="C:outer membrane-bounded periplasmic space"/>
    <property type="evidence" value="ECO:0007669"/>
    <property type="project" value="TreeGrafter"/>
</dbReference>
<dbReference type="Pfam" id="PF03572">
    <property type="entry name" value="Peptidase_S41"/>
    <property type="match status" value="1"/>
</dbReference>
<dbReference type="SUPFAM" id="SSF52096">
    <property type="entry name" value="ClpP/crotonase"/>
    <property type="match status" value="1"/>
</dbReference>
<evidence type="ECO:0000313" key="7">
    <source>
        <dbReference type="EMBL" id="OGZ61164.1"/>
    </source>
</evidence>
<dbReference type="CDD" id="cd07560">
    <property type="entry name" value="Peptidase_S41_CPP"/>
    <property type="match status" value="1"/>
</dbReference>
<comment type="similarity">
    <text evidence="1 5">Belongs to the peptidase S41A family.</text>
</comment>
<gene>
    <name evidence="7" type="ORF">A2919_01000</name>
</gene>
<dbReference type="Gene3D" id="3.90.226.10">
    <property type="entry name" value="2-enoyl-CoA Hydratase, Chain A, domain 1"/>
    <property type="match status" value="1"/>
</dbReference>
<evidence type="ECO:0000259" key="6">
    <source>
        <dbReference type="PROSITE" id="PS50106"/>
    </source>
</evidence>
<dbReference type="PANTHER" id="PTHR32060:SF30">
    <property type="entry name" value="CARBOXY-TERMINAL PROCESSING PROTEASE CTPA"/>
    <property type="match status" value="1"/>
</dbReference>
<keyword evidence="4 5" id="KW-0720">Serine protease</keyword>
<dbReference type="Proteomes" id="UP000178835">
    <property type="component" value="Unassembled WGS sequence"/>
</dbReference>
<sequence>MDDNKHSKKIRKVPYLLLFSVFLLGAGFFSGQALERSSKLSDFSIPYIFDNKKADFSTIKNVWDIIHTEYVDTDNIDDEALIFGAIRGMLNELGDPHSMFFDREETSQFIDSVTGKFEGVGIEITVRDGELVVISPLKDSPALKAGIRAGDKITAIDGESAADITLEEAVVKIRGPKGTSVVLTVVHEDSGEETDIRITRDTIEVPTISWEMLDDNIAYIEIAQFSENTDVDFEEAVQEILTTSADGIILDLRNNPGGFLDVAVNIGSWLLPEGETIVIEKRQQDSTRIHRSKGPGLLYDFPIVVLQNAGSASASEILAGALRDQKSSPIVGGKSFGKGSVQAFEDLPGGTSIKLTVAHWVTPSGQYINDEGIEPTFEVELSEQDIEEGNDPQKEKAIEIMYSLR</sequence>
<dbReference type="NCBIfam" id="TIGR00225">
    <property type="entry name" value="prc"/>
    <property type="match status" value="1"/>
</dbReference>
<dbReference type="CDD" id="cd06782">
    <property type="entry name" value="cpPDZ_CPP-like"/>
    <property type="match status" value="1"/>
</dbReference>
<dbReference type="SUPFAM" id="SSF50156">
    <property type="entry name" value="PDZ domain-like"/>
    <property type="match status" value="1"/>
</dbReference>
<dbReference type="Gene3D" id="2.30.42.10">
    <property type="match status" value="1"/>
</dbReference>
<evidence type="ECO:0000256" key="4">
    <source>
        <dbReference type="ARBA" id="ARBA00022825"/>
    </source>
</evidence>
<dbReference type="Gene3D" id="3.30.750.44">
    <property type="match status" value="1"/>
</dbReference>
<accession>A0A1G2HFB4</accession>
<dbReference type="InterPro" id="IPR036034">
    <property type="entry name" value="PDZ_sf"/>
</dbReference>
<dbReference type="GO" id="GO:0004175">
    <property type="term" value="F:endopeptidase activity"/>
    <property type="evidence" value="ECO:0007669"/>
    <property type="project" value="TreeGrafter"/>
</dbReference>
<dbReference type="PANTHER" id="PTHR32060">
    <property type="entry name" value="TAIL-SPECIFIC PROTEASE"/>
    <property type="match status" value="1"/>
</dbReference>